<evidence type="ECO:0000256" key="1">
    <source>
        <dbReference type="SAM" id="SignalP"/>
    </source>
</evidence>
<evidence type="ECO:0000313" key="2">
    <source>
        <dbReference type="EMBL" id="RWA08993.1"/>
    </source>
</evidence>
<sequence>MRFSFVAVSAFMGALFTHGGSAIPVHELLEDAEKLNSIVSRYTSPTVIYPANLTRNHMNTFLQILNVQPNPDPDVIKANVAIDATYVSLAEDNPELHQILPWAGTRYKVGPQAFIDTFTRVGLWWTRGPFNVERIFTDGQGNLTAWGNFEITSNTMGKSLSSPWSCRAEIQDDGLIHYFQYMEDTFATTSTFWAEGKKQYCANPFGGCVWF</sequence>
<accession>A0A439D3L3</accession>
<organism evidence="2 3">
    <name type="scientific">Xylaria grammica</name>
    <dbReference type="NCBI Taxonomy" id="363999"/>
    <lineage>
        <taxon>Eukaryota</taxon>
        <taxon>Fungi</taxon>
        <taxon>Dikarya</taxon>
        <taxon>Ascomycota</taxon>
        <taxon>Pezizomycotina</taxon>
        <taxon>Sordariomycetes</taxon>
        <taxon>Xylariomycetidae</taxon>
        <taxon>Xylariales</taxon>
        <taxon>Xylariaceae</taxon>
        <taxon>Xylaria</taxon>
    </lineage>
</organism>
<name>A0A439D3L3_9PEZI</name>
<gene>
    <name evidence="2" type="ORF">EKO27_g6106</name>
</gene>
<feature type="signal peptide" evidence="1">
    <location>
        <begin position="1"/>
        <end position="22"/>
    </location>
</feature>
<evidence type="ECO:0000313" key="3">
    <source>
        <dbReference type="Proteomes" id="UP000286045"/>
    </source>
</evidence>
<dbReference type="InterPro" id="IPR032710">
    <property type="entry name" value="NTF2-like_dom_sf"/>
</dbReference>
<dbReference type="AlphaFoldDB" id="A0A439D3L3"/>
<dbReference type="EMBL" id="RYZI01000174">
    <property type="protein sequence ID" value="RWA08993.1"/>
    <property type="molecule type" value="Genomic_DNA"/>
</dbReference>
<keyword evidence="3" id="KW-1185">Reference proteome</keyword>
<dbReference type="Proteomes" id="UP000286045">
    <property type="component" value="Unassembled WGS sequence"/>
</dbReference>
<evidence type="ECO:0008006" key="4">
    <source>
        <dbReference type="Google" id="ProtNLM"/>
    </source>
</evidence>
<dbReference type="SUPFAM" id="SSF54427">
    <property type="entry name" value="NTF2-like"/>
    <property type="match status" value="1"/>
</dbReference>
<reference evidence="2 3" key="1">
    <citation type="submission" date="2018-12" db="EMBL/GenBank/DDBJ databases">
        <title>Draft genome sequence of Xylaria grammica IHI A82.</title>
        <authorList>
            <person name="Buettner E."/>
            <person name="Kellner H."/>
        </authorList>
    </citation>
    <scope>NUCLEOTIDE SEQUENCE [LARGE SCALE GENOMIC DNA]</scope>
    <source>
        <strain evidence="2 3">IHI A82</strain>
    </source>
</reference>
<comment type="caution">
    <text evidence="2">The sequence shown here is derived from an EMBL/GenBank/DDBJ whole genome shotgun (WGS) entry which is preliminary data.</text>
</comment>
<feature type="chain" id="PRO_5019502500" description="SnoaL-like domain-containing protein" evidence="1">
    <location>
        <begin position="23"/>
        <end position="211"/>
    </location>
</feature>
<proteinExistence type="predicted"/>
<keyword evidence="1" id="KW-0732">Signal</keyword>
<dbReference type="Gene3D" id="3.10.450.50">
    <property type="match status" value="1"/>
</dbReference>
<protein>
    <recommendedName>
        <fullName evidence="4">SnoaL-like domain-containing protein</fullName>
    </recommendedName>
</protein>